<accession>A0ABP7U4K2</accession>
<dbReference type="PANTHER" id="PTHR45947:SF3">
    <property type="entry name" value="SULFOQUINOVOSYL TRANSFERASE SQD2"/>
    <property type="match status" value="1"/>
</dbReference>
<comment type="caution">
    <text evidence="3">The sequence shown here is derived from an EMBL/GenBank/DDBJ whole genome shotgun (WGS) entry which is preliminary data.</text>
</comment>
<dbReference type="InterPro" id="IPR001296">
    <property type="entry name" value="Glyco_trans_1"/>
</dbReference>
<dbReference type="InterPro" id="IPR028098">
    <property type="entry name" value="Glyco_trans_4-like_N"/>
</dbReference>
<dbReference type="Pfam" id="PF13579">
    <property type="entry name" value="Glyco_trans_4_4"/>
    <property type="match status" value="1"/>
</dbReference>
<feature type="domain" description="Glycosyl transferase family 1" evidence="1">
    <location>
        <begin position="190"/>
        <end position="337"/>
    </location>
</feature>
<dbReference type="EMBL" id="BAABDK010000016">
    <property type="protein sequence ID" value="GAA4035988.1"/>
    <property type="molecule type" value="Genomic_DNA"/>
</dbReference>
<dbReference type="PANTHER" id="PTHR45947">
    <property type="entry name" value="SULFOQUINOVOSYL TRANSFERASE SQD2"/>
    <property type="match status" value="1"/>
</dbReference>
<dbReference type="RefSeq" id="WP_345053883.1">
    <property type="nucleotide sequence ID" value="NZ_BAABDK010000016.1"/>
</dbReference>
<name>A0ABP7U4K2_9BACT</name>
<evidence type="ECO:0008006" key="5">
    <source>
        <dbReference type="Google" id="ProtNLM"/>
    </source>
</evidence>
<reference evidence="4" key="1">
    <citation type="journal article" date="2019" name="Int. J. Syst. Evol. Microbiol.">
        <title>The Global Catalogue of Microorganisms (GCM) 10K type strain sequencing project: providing services to taxonomists for standard genome sequencing and annotation.</title>
        <authorList>
            <consortium name="The Broad Institute Genomics Platform"/>
            <consortium name="The Broad Institute Genome Sequencing Center for Infectious Disease"/>
            <person name="Wu L."/>
            <person name="Ma J."/>
        </authorList>
    </citation>
    <scope>NUCLEOTIDE SEQUENCE [LARGE SCALE GENOMIC DNA]</scope>
    <source>
        <strain evidence="4">JCM 17225</strain>
    </source>
</reference>
<proteinExistence type="predicted"/>
<evidence type="ECO:0000259" key="1">
    <source>
        <dbReference type="Pfam" id="PF00534"/>
    </source>
</evidence>
<evidence type="ECO:0000259" key="2">
    <source>
        <dbReference type="Pfam" id="PF13579"/>
    </source>
</evidence>
<sequence>MKRIISVHLLNDRSGSPQVLRNSLSCLSSAGYHIDLLTATPDAEAGCLSELPGVVTHALPYRWQPSRWRTLLNFCWVQLVVFAKVLHLAGPGTVVYVNSLLPGGAALAARCRGARVVYHVHEVSLRPALLQRLLCGIVNLTADRVLFVSHFVRRQLALSVPQQAVVHNALSPDFLAEADAVAPAAQPFRVLMACSLKDYKGVPEFFGLARALPEMEFDLVLNAAPDQVASYQASYALPANLTLYASTANMHAHYRRASVVVNLSRPAEWVETFGMTILEAMQYGKPVIVPVVGGVEEVNIVGKTGFAIDGRDLSALERALHLLQQFPRKYAAMSAACRRRAAEFAPGRFSEQINQQFEAEFARFPLAPVPVLYPGRPIPMVG</sequence>
<keyword evidence="4" id="KW-1185">Reference proteome</keyword>
<dbReference type="SUPFAM" id="SSF53756">
    <property type="entry name" value="UDP-Glycosyltransferase/glycogen phosphorylase"/>
    <property type="match status" value="1"/>
</dbReference>
<dbReference type="Pfam" id="PF00534">
    <property type="entry name" value="Glycos_transf_1"/>
    <property type="match status" value="1"/>
</dbReference>
<dbReference type="InterPro" id="IPR050194">
    <property type="entry name" value="Glycosyltransferase_grp1"/>
</dbReference>
<evidence type="ECO:0000313" key="4">
    <source>
        <dbReference type="Proteomes" id="UP001501469"/>
    </source>
</evidence>
<dbReference type="Gene3D" id="3.40.50.2000">
    <property type="entry name" value="Glycogen Phosphorylase B"/>
    <property type="match status" value="2"/>
</dbReference>
<feature type="domain" description="Glycosyltransferase subfamily 4-like N-terminal" evidence="2">
    <location>
        <begin position="15"/>
        <end position="168"/>
    </location>
</feature>
<gene>
    <name evidence="3" type="ORF">GCM10022409_21090</name>
</gene>
<organism evidence="3 4">
    <name type="scientific">Hymenobacter glaciei</name>
    <dbReference type="NCBI Taxonomy" id="877209"/>
    <lineage>
        <taxon>Bacteria</taxon>
        <taxon>Pseudomonadati</taxon>
        <taxon>Bacteroidota</taxon>
        <taxon>Cytophagia</taxon>
        <taxon>Cytophagales</taxon>
        <taxon>Hymenobacteraceae</taxon>
        <taxon>Hymenobacter</taxon>
    </lineage>
</organism>
<protein>
    <recommendedName>
        <fullName evidence="5">Glycosyltransferase subfamily 4-like N-terminal domain-containing protein</fullName>
    </recommendedName>
</protein>
<dbReference type="Proteomes" id="UP001501469">
    <property type="component" value="Unassembled WGS sequence"/>
</dbReference>
<dbReference type="CDD" id="cd03801">
    <property type="entry name" value="GT4_PimA-like"/>
    <property type="match status" value="1"/>
</dbReference>
<evidence type="ECO:0000313" key="3">
    <source>
        <dbReference type="EMBL" id="GAA4035988.1"/>
    </source>
</evidence>